<dbReference type="Gene3D" id="3.30.70.560">
    <property type="entry name" value="7,8-Dihydro-6-hydroxymethylpterin-pyrophosphokinase HPPK"/>
    <property type="match status" value="1"/>
</dbReference>
<protein>
    <recommendedName>
        <fullName evidence="4">2-amino-4-hydroxy-6-hydroxymethyldihydropteridine pyrophosphokinase</fullName>
        <ecNumber evidence="3">2.7.6.3</ecNumber>
    </recommendedName>
    <alternativeName>
        <fullName evidence="11">6-hydroxymethyl-7,8-dihydropterin pyrophosphokinase</fullName>
    </alternativeName>
    <alternativeName>
        <fullName evidence="12">7,8-dihydro-6-hydroxymethylpterin-pyrophosphokinase</fullName>
    </alternativeName>
</protein>
<dbReference type="Pfam" id="PF01288">
    <property type="entry name" value="HPPK"/>
    <property type="match status" value="1"/>
</dbReference>
<evidence type="ECO:0000256" key="10">
    <source>
        <dbReference type="ARBA" id="ARBA00029409"/>
    </source>
</evidence>
<organism evidence="16 17">
    <name type="scientific">Flavobacterium flevense</name>
    <dbReference type="NCBI Taxonomy" id="983"/>
    <lineage>
        <taxon>Bacteria</taxon>
        <taxon>Pseudomonadati</taxon>
        <taxon>Bacteroidota</taxon>
        <taxon>Flavobacteriia</taxon>
        <taxon>Flavobacteriales</taxon>
        <taxon>Flavobacteriaceae</taxon>
        <taxon>Flavobacterium</taxon>
    </lineage>
</organism>
<dbReference type="OrthoDB" id="9776634at2"/>
<keyword evidence="6" id="KW-0547">Nucleotide-binding</keyword>
<dbReference type="PANTHER" id="PTHR43071:SF1">
    <property type="entry name" value="2-AMINO-4-HYDROXY-6-HYDROXYMETHYLDIHYDROPTERIDINE PYROPHOSPHOKINASE"/>
    <property type="match status" value="1"/>
</dbReference>
<dbReference type="InterPro" id="IPR000550">
    <property type="entry name" value="Hppk"/>
</dbReference>
<dbReference type="PANTHER" id="PTHR43071">
    <property type="entry name" value="2-AMINO-4-HYDROXY-6-HYDROXYMETHYLDIHYDROPTERIDINE PYROPHOSPHOKINASE"/>
    <property type="match status" value="1"/>
</dbReference>
<evidence type="ECO:0000313" key="17">
    <source>
        <dbReference type="Proteomes" id="UP000316775"/>
    </source>
</evidence>
<dbReference type="GO" id="GO:0016301">
    <property type="term" value="F:kinase activity"/>
    <property type="evidence" value="ECO:0007669"/>
    <property type="project" value="UniProtKB-KW"/>
</dbReference>
<keyword evidence="8" id="KW-0067">ATP-binding</keyword>
<comment type="function">
    <text evidence="10">Catalyzes the transfer of pyrophosphate from adenosine triphosphate (ATP) to 6-hydroxymethyl-7,8-dihydropterin, an enzymatic step in folate biosynthesis pathway.</text>
</comment>
<keyword evidence="7 16" id="KW-0418">Kinase</keyword>
<accession>A0A4Y4AWC8</accession>
<dbReference type="InterPro" id="IPR035907">
    <property type="entry name" value="Hppk_sf"/>
</dbReference>
<dbReference type="GO" id="GO:0005524">
    <property type="term" value="F:ATP binding"/>
    <property type="evidence" value="ECO:0007669"/>
    <property type="project" value="UniProtKB-KW"/>
</dbReference>
<dbReference type="CDD" id="cd00483">
    <property type="entry name" value="HPPK"/>
    <property type="match status" value="1"/>
</dbReference>
<gene>
    <name evidence="16" type="ORF">FFL01_20800</name>
</gene>
<sequence length="378" mass="44087">MKAQHQVILSIGSNQGDRLETIKKCILFIHQEIGTVIRLSHVYETAAWGFDSDAFYNCALVLHSHLSAQEVLFKALSIEQKLGRIRKNESGYQSRVIDIDMVAFDEEIIKTEVLSIPHPLMQDRKFVLLPFQDLQINWTHPVFHKTIPELMEVCPDEGNCVIVASLENPLQNSLFQKRRYIAFEGNIGAGKTTLATKIAEDFEGNKLFERFADNSFLEKFYKDQERYAFSLELSFLADRYEQLSENLKLLNLQNDFLVADYHVFKSLIFAKVTLEEQEFLLYKKLFEIIHKEMPKPDLYVYLLQKPQQLLKNIQKRGRSYEQGISVEYLEKINAAYLDYLSLQTDLDILIIDVSNRDFVNNQMDYLFVLDEIQKRISC</sequence>
<keyword evidence="9" id="KW-0289">Folate biosynthesis</keyword>
<dbReference type="InterPro" id="IPR027417">
    <property type="entry name" value="P-loop_NTPase"/>
</dbReference>
<dbReference type="EC" id="2.7.6.3" evidence="3"/>
<evidence type="ECO:0000256" key="5">
    <source>
        <dbReference type="ARBA" id="ARBA00022679"/>
    </source>
</evidence>
<comment type="pathway">
    <text evidence="1">Cofactor biosynthesis; tetrahydrofolate biosynthesis; 2-amino-4-hydroxy-6-hydroxymethyl-7,8-dihydropteridine diphosphate from 7,8-dihydroneopterin triphosphate: step 4/4.</text>
</comment>
<comment type="caution">
    <text evidence="16">The sequence shown here is derived from an EMBL/GenBank/DDBJ whole genome shotgun (WGS) entry which is preliminary data.</text>
</comment>
<reference evidence="16 17" key="1">
    <citation type="submission" date="2019-06" db="EMBL/GenBank/DDBJ databases">
        <title>Whole genome shotgun sequence of Flavobacterium flevense NBRC 14960.</title>
        <authorList>
            <person name="Hosoyama A."/>
            <person name="Uohara A."/>
            <person name="Ohji S."/>
            <person name="Ichikawa N."/>
        </authorList>
    </citation>
    <scope>NUCLEOTIDE SEQUENCE [LARGE SCALE GENOMIC DNA]</scope>
    <source>
        <strain evidence="16 17">NBRC 14960</strain>
    </source>
</reference>
<evidence type="ECO:0000256" key="2">
    <source>
        <dbReference type="ARBA" id="ARBA00005810"/>
    </source>
</evidence>
<evidence type="ECO:0000259" key="14">
    <source>
        <dbReference type="Pfam" id="PF01288"/>
    </source>
</evidence>
<evidence type="ECO:0000259" key="15">
    <source>
        <dbReference type="Pfam" id="PF01712"/>
    </source>
</evidence>
<evidence type="ECO:0000256" key="7">
    <source>
        <dbReference type="ARBA" id="ARBA00022777"/>
    </source>
</evidence>
<dbReference type="EMBL" id="BJNP01000021">
    <property type="protein sequence ID" value="GEC72541.1"/>
    <property type="molecule type" value="Genomic_DNA"/>
</dbReference>
<dbReference type="RefSeq" id="WP_073241429.1">
    <property type="nucleotide sequence ID" value="NZ_BJNP01000021.1"/>
</dbReference>
<feature type="domain" description="7,8-dihydro-6-hydroxymethylpterin-pyrophosphokinase" evidence="14">
    <location>
        <begin position="8"/>
        <end position="134"/>
    </location>
</feature>
<keyword evidence="13" id="KW-0175">Coiled coil</keyword>
<evidence type="ECO:0000256" key="4">
    <source>
        <dbReference type="ARBA" id="ARBA00016218"/>
    </source>
</evidence>
<evidence type="ECO:0000313" key="16">
    <source>
        <dbReference type="EMBL" id="GEC72541.1"/>
    </source>
</evidence>
<dbReference type="AlphaFoldDB" id="A0A4Y4AWC8"/>
<dbReference type="NCBIfam" id="TIGR01498">
    <property type="entry name" value="folK"/>
    <property type="match status" value="1"/>
</dbReference>
<dbReference type="STRING" id="983.SAMN05443543_101455"/>
<dbReference type="InterPro" id="IPR031314">
    <property type="entry name" value="DNK_dom"/>
</dbReference>
<dbReference type="GO" id="GO:0046656">
    <property type="term" value="P:folic acid biosynthetic process"/>
    <property type="evidence" value="ECO:0007669"/>
    <property type="project" value="UniProtKB-KW"/>
</dbReference>
<evidence type="ECO:0000256" key="11">
    <source>
        <dbReference type="ARBA" id="ARBA00029766"/>
    </source>
</evidence>
<evidence type="ECO:0000256" key="6">
    <source>
        <dbReference type="ARBA" id="ARBA00022741"/>
    </source>
</evidence>
<evidence type="ECO:0000256" key="13">
    <source>
        <dbReference type="SAM" id="Coils"/>
    </source>
</evidence>
<dbReference type="SUPFAM" id="SSF52540">
    <property type="entry name" value="P-loop containing nucleoside triphosphate hydrolases"/>
    <property type="match status" value="1"/>
</dbReference>
<dbReference type="CDD" id="cd01673">
    <property type="entry name" value="dNK"/>
    <property type="match status" value="1"/>
</dbReference>
<keyword evidence="17" id="KW-1185">Reference proteome</keyword>
<dbReference type="GO" id="GO:0003848">
    <property type="term" value="F:2-amino-4-hydroxy-6-hydroxymethyldihydropteridine diphosphokinase activity"/>
    <property type="evidence" value="ECO:0007669"/>
    <property type="project" value="UniProtKB-EC"/>
</dbReference>
<proteinExistence type="inferred from homology"/>
<evidence type="ECO:0000256" key="1">
    <source>
        <dbReference type="ARBA" id="ARBA00005051"/>
    </source>
</evidence>
<dbReference type="Gene3D" id="3.40.50.300">
    <property type="entry name" value="P-loop containing nucleotide triphosphate hydrolases"/>
    <property type="match status" value="1"/>
</dbReference>
<evidence type="ECO:0000256" key="8">
    <source>
        <dbReference type="ARBA" id="ARBA00022840"/>
    </source>
</evidence>
<dbReference type="GO" id="GO:0046654">
    <property type="term" value="P:tetrahydrofolate biosynthetic process"/>
    <property type="evidence" value="ECO:0007669"/>
    <property type="project" value="UniProtKB-UniPathway"/>
</dbReference>
<keyword evidence="5" id="KW-0808">Transferase</keyword>
<evidence type="ECO:0000256" key="9">
    <source>
        <dbReference type="ARBA" id="ARBA00022909"/>
    </source>
</evidence>
<comment type="similarity">
    <text evidence="2">Belongs to the HPPK family.</text>
</comment>
<feature type="domain" description="Deoxynucleoside kinase" evidence="15">
    <location>
        <begin position="181"/>
        <end position="376"/>
    </location>
</feature>
<dbReference type="UniPathway" id="UPA00077">
    <property type="reaction ID" value="UER00155"/>
</dbReference>
<name>A0A4Y4AWC8_9FLAO</name>
<evidence type="ECO:0000256" key="12">
    <source>
        <dbReference type="ARBA" id="ARBA00033413"/>
    </source>
</evidence>
<feature type="coiled-coil region" evidence="13">
    <location>
        <begin position="233"/>
        <end position="260"/>
    </location>
</feature>
<dbReference type="Proteomes" id="UP000316775">
    <property type="component" value="Unassembled WGS sequence"/>
</dbReference>
<evidence type="ECO:0000256" key="3">
    <source>
        <dbReference type="ARBA" id="ARBA00013253"/>
    </source>
</evidence>
<dbReference type="SUPFAM" id="SSF55083">
    <property type="entry name" value="6-hydroxymethyl-7,8-dihydropterin pyrophosphokinase, HPPK"/>
    <property type="match status" value="1"/>
</dbReference>
<dbReference type="Pfam" id="PF01712">
    <property type="entry name" value="dNK"/>
    <property type="match status" value="1"/>
</dbReference>